<dbReference type="VEuPathDB" id="FungiDB:AMAG_06597"/>
<dbReference type="SUPFAM" id="SSF48371">
    <property type="entry name" value="ARM repeat"/>
    <property type="match status" value="1"/>
</dbReference>
<dbReference type="PANTHER" id="PTHR11223:SF2">
    <property type="entry name" value="EXPORTIN-1"/>
    <property type="match status" value="1"/>
</dbReference>
<dbReference type="AlphaFoldDB" id="A0A0L0SEC1"/>
<dbReference type="InterPro" id="IPR001494">
    <property type="entry name" value="Importin-beta_N"/>
</dbReference>
<dbReference type="GO" id="GO:0031267">
    <property type="term" value="F:small GTPase binding"/>
    <property type="evidence" value="ECO:0007669"/>
    <property type="project" value="InterPro"/>
</dbReference>
<dbReference type="FunFam" id="1.25.10.10:FF:000022">
    <property type="entry name" value="protein EXPORTIN 1A"/>
    <property type="match status" value="1"/>
</dbReference>
<comment type="similarity">
    <text evidence="2">Belongs to the exportin family.</text>
</comment>
<evidence type="ECO:0000256" key="3">
    <source>
        <dbReference type="ARBA" id="ARBA00022448"/>
    </source>
</evidence>
<dbReference type="EMBL" id="GG745337">
    <property type="protein sequence ID" value="KNE60831.1"/>
    <property type="molecule type" value="Genomic_DNA"/>
</dbReference>
<name>A0A0L0SEC1_ALLM3</name>
<evidence type="ECO:0000256" key="1">
    <source>
        <dbReference type="ARBA" id="ARBA00004123"/>
    </source>
</evidence>
<dbReference type="InterPro" id="IPR041235">
    <property type="entry name" value="Exp1_repeat_2"/>
</dbReference>
<keyword evidence="8" id="KW-1185">Reference proteome</keyword>
<dbReference type="InterPro" id="IPR014877">
    <property type="entry name" value="XPO1_C_dom"/>
</dbReference>
<dbReference type="Pfam" id="PF18787">
    <property type="entry name" value="CRM1_repeat_3"/>
    <property type="match status" value="1"/>
</dbReference>
<dbReference type="InterPro" id="IPR040485">
    <property type="entry name" value="XPO1_repeat_3"/>
</dbReference>
<dbReference type="Pfam" id="PF08767">
    <property type="entry name" value="CRM1_C"/>
    <property type="match status" value="1"/>
</dbReference>
<proteinExistence type="inferred from homology"/>
<dbReference type="Pfam" id="PF03810">
    <property type="entry name" value="IBN_N"/>
    <property type="match status" value="1"/>
</dbReference>
<dbReference type="STRING" id="578462.A0A0L0SEC1"/>
<reference evidence="8" key="2">
    <citation type="submission" date="2009-11" db="EMBL/GenBank/DDBJ databases">
        <title>The Genome Sequence of Allomyces macrogynus strain ATCC 38327.</title>
        <authorList>
            <consortium name="The Broad Institute Genome Sequencing Platform"/>
            <person name="Russ C."/>
            <person name="Cuomo C."/>
            <person name="Shea T."/>
            <person name="Young S.K."/>
            <person name="Zeng Q."/>
            <person name="Koehrsen M."/>
            <person name="Haas B."/>
            <person name="Borodovsky M."/>
            <person name="Guigo R."/>
            <person name="Alvarado L."/>
            <person name="Berlin A."/>
            <person name="Borenstein D."/>
            <person name="Chen Z."/>
            <person name="Engels R."/>
            <person name="Freedman E."/>
            <person name="Gellesch M."/>
            <person name="Goldberg J."/>
            <person name="Griggs A."/>
            <person name="Gujja S."/>
            <person name="Heiman D."/>
            <person name="Hepburn T."/>
            <person name="Howarth C."/>
            <person name="Jen D."/>
            <person name="Larson L."/>
            <person name="Lewis B."/>
            <person name="Mehta T."/>
            <person name="Park D."/>
            <person name="Pearson M."/>
            <person name="Roberts A."/>
            <person name="Saif S."/>
            <person name="Shenoy N."/>
            <person name="Sisk P."/>
            <person name="Stolte C."/>
            <person name="Sykes S."/>
            <person name="Walk T."/>
            <person name="White J."/>
            <person name="Yandava C."/>
            <person name="Burger G."/>
            <person name="Gray M.W."/>
            <person name="Holland P.W.H."/>
            <person name="King N."/>
            <person name="Lang F.B.F."/>
            <person name="Roger A.J."/>
            <person name="Ruiz-Trillo I."/>
            <person name="Lander E."/>
            <person name="Nusbaum C."/>
        </authorList>
    </citation>
    <scope>NUCLEOTIDE SEQUENCE [LARGE SCALE GENOMIC DNA]</scope>
    <source>
        <strain evidence="8">ATCC 38327</strain>
    </source>
</reference>
<dbReference type="GO" id="GO:0006611">
    <property type="term" value="P:protein export from nucleus"/>
    <property type="evidence" value="ECO:0007669"/>
    <property type="project" value="InterPro"/>
</dbReference>
<evidence type="ECO:0000256" key="5">
    <source>
        <dbReference type="ARBA" id="ARBA00023242"/>
    </source>
</evidence>
<keyword evidence="4" id="KW-0653">Protein transport</keyword>
<protein>
    <recommendedName>
        <fullName evidence="6">Importin N-terminal domain-containing protein</fullName>
    </recommendedName>
</protein>
<dbReference type="eggNOG" id="KOG2020">
    <property type="taxonomic scope" value="Eukaryota"/>
</dbReference>
<gene>
    <name evidence="7" type="ORF">AMAG_06597</name>
</gene>
<sequence>MADFNAVLDFSAPLNVDLLDRVVTTFYAGRGQEQAAAQRILTEFQNHPEAWTRADVMLETSKTMQTKYLALQVLERLIQTRWKILQQEQRDGIKGYIVNRVIQLSSVDVLNKNDRAFLAKLNLVLVQILKQDWPHAWPNFISEIVAASRSSVPLCENNMAILKLLSEEIFDFSAEQMTQTKARTLKTQMCGEFAEVFNLCSEVLEQATKESLLHATLATLLRFLNWIPLGYIFQTNIIDLLAKKFLAVPVFQNAALQCLTEIAALDVSGHPEYQSALSGLFLSAMQTIVTSIPQTTDFAGLWDTATDQQQELVQNLALFLTTYLAKHGRLAEAASLDASTTAHSYLLRIARVDEREIFKVCLEYFNKLLADLYEEMQTAPGGGAAAAAGLSPSGSVSMLPNAHPAIGLLNLGGAAPTAGSNLRKDKYPAVLSEMRLVFIESMVKPEEVLVVENEDGAIVRESMKEVDTIVLYKSMREGLVYLTHLDPHDTERIMVAKLQRQIDGSEWSWANLNRLCWAVGSISGAMVEDHEKNFLVHVIKELLGLVDMKRGKDNKAVVASNIMYVVGQYPRFLKAHWRFLKTVVKKLFEFMHELHEGVQDMACDTFIKIAQKTRRHFVIQQPHENAPFIDDILLHLPEHTSDLQPQQVHVFFEAVGYLVSAQPNKQIQEKLVGDLMRCPNIAWDQTMQAAMQGVPVLENPESVKALVNILRTNTAACTSIGPRFKPQIERIYMDMLGLYRAASGAIHTSLQADPTTGFARPLVRGLRSIKKETLRLVETYVSKADEFEDLAKEMVPLLLDACLSDYAANPPQTRDAEVLNVVAEIVSKLGRWMNAQVDPILKAVFSCTLEMINKELVEYPEHRTGFFKLLRALVQHCFSAILQLPAEMFTQVINSIVWGFKHTMRDIADTALGIVGDLLQNMATKADQTVANQFYQAYYLQLLQDLFFVLTDSEHKSGFVMQVQVLALMMHAVSSGQVAVPLSGNPAIPNVPFLRDHLQAMMKAAFPHVSDKAVTVFAIGLLELNADPDKFRPHVRDFLIQLKEFAGQADDLYLAEREKELAEQRDAAHRAALAIPGMVKPSEQMDDDM</sequence>
<dbReference type="PROSITE" id="PS50166">
    <property type="entry name" value="IMPORTIN_B_NT"/>
    <property type="match status" value="1"/>
</dbReference>
<evidence type="ECO:0000259" key="6">
    <source>
        <dbReference type="PROSITE" id="PS50166"/>
    </source>
</evidence>
<dbReference type="Pfam" id="PF18777">
    <property type="entry name" value="CRM1_repeat"/>
    <property type="match status" value="1"/>
</dbReference>
<dbReference type="Pfam" id="PF08389">
    <property type="entry name" value="Xpo1"/>
    <property type="match status" value="1"/>
</dbReference>
<dbReference type="GO" id="GO:0005634">
    <property type="term" value="C:nucleus"/>
    <property type="evidence" value="ECO:0007669"/>
    <property type="project" value="UniProtKB-SubCell"/>
</dbReference>
<dbReference type="GO" id="GO:0005049">
    <property type="term" value="F:nuclear export signal receptor activity"/>
    <property type="evidence" value="ECO:0007669"/>
    <property type="project" value="InterPro"/>
</dbReference>
<evidence type="ECO:0000256" key="4">
    <source>
        <dbReference type="ARBA" id="ARBA00022927"/>
    </source>
</evidence>
<keyword evidence="3" id="KW-0813">Transport</keyword>
<dbReference type="SMART" id="SM01102">
    <property type="entry name" value="CRM1_C"/>
    <property type="match status" value="1"/>
</dbReference>
<accession>A0A0L0SEC1</accession>
<dbReference type="InterPro" id="IPR045065">
    <property type="entry name" value="XPO1/5"/>
</dbReference>
<dbReference type="GO" id="GO:0000055">
    <property type="term" value="P:ribosomal large subunit export from nucleus"/>
    <property type="evidence" value="ECO:0007669"/>
    <property type="project" value="TreeGrafter"/>
</dbReference>
<dbReference type="OrthoDB" id="27218at2759"/>
<dbReference type="InterPro" id="IPR011989">
    <property type="entry name" value="ARM-like"/>
</dbReference>
<dbReference type="InterPro" id="IPR041123">
    <property type="entry name" value="CRM1_repeat"/>
</dbReference>
<dbReference type="Proteomes" id="UP000054350">
    <property type="component" value="Unassembled WGS sequence"/>
</dbReference>
<dbReference type="PANTHER" id="PTHR11223">
    <property type="entry name" value="EXPORTIN 1/5"/>
    <property type="match status" value="1"/>
</dbReference>
<dbReference type="GO" id="GO:0000056">
    <property type="term" value="P:ribosomal small subunit export from nucleus"/>
    <property type="evidence" value="ECO:0007669"/>
    <property type="project" value="TreeGrafter"/>
</dbReference>
<dbReference type="SMART" id="SM00913">
    <property type="entry name" value="IBN_N"/>
    <property type="match status" value="1"/>
</dbReference>
<reference evidence="7 8" key="1">
    <citation type="submission" date="2009-11" db="EMBL/GenBank/DDBJ databases">
        <title>Annotation of Allomyces macrogynus ATCC 38327.</title>
        <authorList>
            <consortium name="The Broad Institute Genome Sequencing Platform"/>
            <person name="Russ C."/>
            <person name="Cuomo C."/>
            <person name="Burger G."/>
            <person name="Gray M.W."/>
            <person name="Holland P.W.H."/>
            <person name="King N."/>
            <person name="Lang F.B.F."/>
            <person name="Roger A.J."/>
            <person name="Ruiz-Trillo I."/>
            <person name="Young S.K."/>
            <person name="Zeng Q."/>
            <person name="Gargeya S."/>
            <person name="Fitzgerald M."/>
            <person name="Haas B."/>
            <person name="Abouelleil A."/>
            <person name="Alvarado L."/>
            <person name="Arachchi H.M."/>
            <person name="Berlin A."/>
            <person name="Chapman S.B."/>
            <person name="Gearin G."/>
            <person name="Goldberg J."/>
            <person name="Griggs A."/>
            <person name="Gujja S."/>
            <person name="Hansen M."/>
            <person name="Heiman D."/>
            <person name="Howarth C."/>
            <person name="Larimer J."/>
            <person name="Lui A."/>
            <person name="MacDonald P.J.P."/>
            <person name="McCowen C."/>
            <person name="Montmayeur A."/>
            <person name="Murphy C."/>
            <person name="Neiman D."/>
            <person name="Pearson M."/>
            <person name="Priest M."/>
            <person name="Roberts A."/>
            <person name="Saif S."/>
            <person name="Shea T."/>
            <person name="Sisk P."/>
            <person name="Stolte C."/>
            <person name="Sykes S."/>
            <person name="Wortman J."/>
            <person name="Nusbaum C."/>
            <person name="Birren B."/>
        </authorList>
    </citation>
    <scope>NUCLEOTIDE SEQUENCE [LARGE SCALE GENOMIC DNA]</scope>
    <source>
        <strain evidence="7 8">ATCC 38327</strain>
    </source>
</reference>
<dbReference type="OMA" id="WAFKHNN"/>
<feature type="domain" description="Importin N-terminal" evidence="6">
    <location>
        <begin position="37"/>
        <end position="103"/>
    </location>
</feature>
<dbReference type="InterPro" id="IPR013598">
    <property type="entry name" value="Exportin-1/Importin-b-like"/>
</dbReference>
<organism evidence="7 8">
    <name type="scientific">Allomyces macrogynus (strain ATCC 38327)</name>
    <name type="common">Allomyces javanicus var. macrogynus</name>
    <dbReference type="NCBI Taxonomy" id="578462"/>
    <lineage>
        <taxon>Eukaryota</taxon>
        <taxon>Fungi</taxon>
        <taxon>Fungi incertae sedis</taxon>
        <taxon>Blastocladiomycota</taxon>
        <taxon>Blastocladiomycetes</taxon>
        <taxon>Blastocladiales</taxon>
        <taxon>Blastocladiaceae</taxon>
        <taxon>Allomyces</taxon>
    </lineage>
</organism>
<dbReference type="InterPro" id="IPR016024">
    <property type="entry name" value="ARM-type_fold"/>
</dbReference>
<comment type="subcellular location">
    <subcellularLocation>
        <location evidence="1">Nucleus</location>
    </subcellularLocation>
</comment>
<dbReference type="Pfam" id="PF18784">
    <property type="entry name" value="CRM1_repeat_2"/>
    <property type="match status" value="1"/>
</dbReference>
<evidence type="ECO:0000313" key="7">
    <source>
        <dbReference type="EMBL" id="KNE60831.1"/>
    </source>
</evidence>
<evidence type="ECO:0000256" key="2">
    <source>
        <dbReference type="ARBA" id="ARBA00009466"/>
    </source>
</evidence>
<keyword evidence="5" id="KW-0539">Nucleus</keyword>
<dbReference type="Gene3D" id="1.25.10.10">
    <property type="entry name" value="Leucine-rich Repeat Variant"/>
    <property type="match status" value="1"/>
</dbReference>
<evidence type="ECO:0000313" key="8">
    <source>
        <dbReference type="Proteomes" id="UP000054350"/>
    </source>
</evidence>
<dbReference type="GO" id="GO:0005737">
    <property type="term" value="C:cytoplasm"/>
    <property type="evidence" value="ECO:0007669"/>
    <property type="project" value="TreeGrafter"/>
</dbReference>